<dbReference type="Proteomes" id="UP000254134">
    <property type="component" value="Unassembled WGS sequence"/>
</dbReference>
<evidence type="ECO:0000313" key="2">
    <source>
        <dbReference type="Proteomes" id="UP000254134"/>
    </source>
</evidence>
<dbReference type="SUPFAM" id="SSF56784">
    <property type="entry name" value="HAD-like"/>
    <property type="match status" value="1"/>
</dbReference>
<dbReference type="RefSeq" id="WP_147281323.1">
    <property type="nucleotide sequence ID" value="NZ_QQZY01000009.1"/>
</dbReference>
<dbReference type="InterPro" id="IPR036412">
    <property type="entry name" value="HAD-like_sf"/>
</dbReference>
<accession>A0A7M2YVJ1</accession>
<name>A0A7M2YVJ1_9ACTN</name>
<dbReference type="EMBL" id="QQZY01000009">
    <property type="protein sequence ID" value="RDI73487.1"/>
    <property type="molecule type" value="Genomic_DNA"/>
</dbReference>
<dbReference type="AlphaFoldDB" id="A0A7M2YVJ1"/>
<keyword evidence="2" id="KW-1185">Reference proteome</keyword>
<organism evidence="1 2">
    <name type="scientific">Gaiella occulta</name>
    <dbReference type="NCBI Taxonomy" id="1002870"/>
    <lineage>
        <taxon>Bacteria</taxon>
        <taxon>Bacillati</taxon>
        <taxon>Actinomycetota</taxon>
        <taxon>Thermoleophilia</taxon>
        <taxon>Gaiellales</taxon>
        <taxon>Gaiellaceae</taxon>
        <taxon>Gaiella</taxon>
    </lineage>
</organism>
<sequence>MRALLVDLDGALGDTRPLWSDWLEDAARVLGLPHELPQDRGAAARVLDASGAGNWRALLERFAEDRAPVYLRPSAEASAALRRLHAASVPIGVFTDAPAELARVALAQLGAARRVEALEVGPGAVERLRAALGADAQVIATRGELTRAAW</sequence>
<gene>
    <name evidence="1" type="ORF">Gocc_2843</name>
</gene>
<protein>
    <submittedName>
        <fullName evidence="1">Haloacid dehalogenase-like hydrolase</fullName>
    </submittedName>
</protein>
<proteinExistence type="predicted"/>
<dbReference type="GO" id="GO:0016787">
    <property type="term" value="F:hydrolase activity"/>
    <property type="evidence" value="ECO:0007669"/>
    <property type="project" value="UniProtKB-KW"/>
</dbReference>
<keyword evidence="1" id="KW-0378">Hydrolase</keyword>
<evidence type="ECO:0000313" key="1">
    <source>
        <dbReference type="EMBL" id="RDI73487.1"/>
    </source>
</evidence>
<dbReference type="Gene3D" id="3.40.50.1000">
    <property type="entry name" value="HAD superfamily/HAD-like"/>
    <property type="match status" value="1"/>
</dbReference>
<reference evidence="2" key="2">
    <citation type="journal article" date="2019" name="MicrobiologyOpen">
        <title>High-quality draft genome sequence of Gaiella occulta isolated from a 150 meter deep mineral water borehole and comparison with the genome sequences of other deep-branching lineages of the phylum Actinobacteria.</title>
        <authorList>
            <person name="Severino R."/>
            <person name="Froufe H.J.C."/>
            <person name="Barroso C."/>
            <person name="Albuquerque L."/>
            <person name="Lobo-da-Cunha A."/>
            <person name="da Costa M.S."/>
            <person name="Egas C."/>
        </authorList>
    </citation>
    <scope>NUCLEOTIDE SEQUENCE [LARGE SCALE GENOMIC DNA]</scope>
    <source>
        <strain evidence="2">F2-233</strain>
    </source>
</reference>
<reference evidence="1 2" key="1">
    <citation type="submission" date="2018-07" db="EMBL/GenBank/DDBJ databases">
        <title>High-quality-draft genome sequence of Gaiella occulta.</title>
        <authorList>
            <person name="Severino R."/>
            <person name="Froufe H.J.C."/>
            <person name="Rainey F.A."/>
            <person name="Barroso C."/>
            <person name="Albuquerque L."/>
            <person name="Lobo-Da-Cunha A."/>
            <person name="Da Costa M.S."/>
            <person name="Egas C."/>
        </authorList>
    </citation>
    <scope>NUCLEOTIDE SEQUENCE [LARGE SCALE GENOMIC DNA]</scope>
    <source>
        <strain evidence="1 2">F2-233</strain>
    </source>
</reference>
<dbReference type="InterPro" id="IPR023214">
    <property type="entry name" value="HAD_sf"/>
</dbReference>
<comment type="caution">
    <text evidence="1">The sequence shown here is derived from an EMBL/GenBank/DDBJ whole genome shotgun (WGS) entry which is preliminary data.</text>
</comment>